<evidence type="ECO:0000313" key="2">
    <source>
        <dbReference type="EMBL" id="CEM45282.1"/>
    </source>
</evidence>
<dbReference type="GO" id="GO:0048471">
    <property type="term" value="C:perinuclear region of cytoplasm"/>
    <property type="evidence" value="ECO:0007669"/>
    <property type="project" value="TreeGrafter"/>
</dbReference>
<dbReference type="SUPFAM" id="SSF52047">
    <property type="entry name" value="RNI-like"/>
    <property type="match status" value="2"/>
</dbReference>
<dbReference type="PhylomeDB" id="A0A0G4HM52"/>
<protein>
    <submittedName>
        <fullName evidence="2">Uncharacterized protein</fullName>
    </submittedName>
</protein>
<dbReference type="PANTHER" id="PTHR24113">
    <property type="entry name" value="RAN GTPASE-ACTIVATING PROTEIN 1"/>
    <property type="match status" value="1"/>
</dbReference>
<dbReference type="Gene3D" id="3.80.10.10">
    <property type="entry name" value="Ribonuclease Inhibitor"/>
    <property type="match status" value="2"/>
</dbReference>
<feature type="region of interest" description="Disordered" evidence="1">
    <location>
        <begin position="1"/>
        <end position="23"/>
    </location>
</feature>
<dbReference type="GO" id="GO:0005634">
    <property type="term" value="C:nucleus"/>
    <property type="evidence" value="ECO:0007669"/>
    <property type="project" value="TreeGrafter"/>
</dbReference>
<dbReference type="GO" id="GO:0031267">
    <property type="term" value="F:small GTPase binding"/>
    <property type="evidence" value="ECO:0007669"/>
    <property type="project" value="TreeGrafter"/>
</dbReference>
<sequence>MLTQETGRCVEDPVSPQQEKERQQTRDDALFVFLRRMRVTPRTLSDLARHRSFFGLAWLCVHLFAKSEELGKVSIDPPGSIDVSGTQGLSPKKILLFLESLPSSVEEIKIDSVAMKEAALPLFVRFLERRKAVRETAEGKETPRMKSFVFAEKSLGGHQALQIFGLLLPSLEILCLKGNTLGNKGIRALADAVRSGGASSLRELDLERTGLNESGLELLCGAIKESSLRVEKLNLSGNRCLPHKAKLLCSILSVESLPFLRELGLRECGLMDTQLIRVLTAIGNAKFSNFESLDLISDLGLGTKCSEVLEQIAKFLKSGALSSLKNFSLSTREGEDSAEGLSVLLGALKCRETSSLEKVKLHLAGSMKMEDVQALGRGEYPVVRTCSLVIPSTKLAAFLKGLLERVAVGEQREPFDDLDLMVRFNEFQVAKPTKVEQLGFLARAFQEGKLAGSCRSLGLSYLRSSDLQIVEAKTLVVRALILCKFPRLSVLSLHNFELTDADVCLLAEGVRAGYFSCLRELDLSEAINVGGEGIQRLMAAVVESETGGLEGLETLDVSGTRAGLGGESLGSALLAGKMGSLSEIKIGRAEMTDDAVRKIACAVRGGWVSGLVVLNMNENFAVGPDSWKYLMEGIDESEIGLPYLKSIGMKSTSVTVVGGSVVAVLTSESKKGLPSCIQSLSLSGSRMREESLAALAACGSGKLSSLEYLHLLDCDIDDVMLKRLGEIFAASSDSNLKGLDLQMNRITPEGLSSFFDILTTESLANVVKIHLGGQRDKIRLGEKGVGECGSSARSSVCDPTLTIASVLKAAHHQGKLPRLQISAYGSRHF</sequence>
<dbReference type="PANTHER" id="PTHR24113:SF15">
    <property type="entry name" value="NACHT DOMAIN-CONTAINING PROTEIN"/>
    <property type="match status" value="1"/>
</dbReference>
<dbReference type="InterPro" id="IPR001611">
    <property type="entry name" value="Leu-rich_rpt"/>
</dbReference>
<dbReference type="EMBL" id="CDMZ01003146">
    <property type="protein sequence ID" value="CEM45282.1"/>
    <property type="molecule type" value="Genomic_DNA"/>
</dbReference>
<dbReference type="GO" id="GO:0006913">
    <property type="term" value="P:nucleocytoplasmic transport"/>
    <property type="evidence" value="ECO:0007669"/>
    <property type="project" value="TreeGrafter"/>
</dbReference>
<reference evidence="2" key="1">
    <citation type="submission" date="2014-11" db="EMBL/GenBank/DDBJ databases">
        <authorList>
            <person name="Otto D Thomas"/>
            <person name="Naeem Raeece"/>
        </authorList>
    </citation>
    <scope>NUCLEOTIDE SEQUENCE</scope>
</reference>
<dbReference type="InterPro" id="IPR027038">
    <property type="entry name" value="RanGap"/>
</dbReference>
<dbReference type="GO" id="GO:0005096">
    <property type="term" value="F:GTPase activator activity"/>
    <property type="evidence" value="ECO:0007669"/>
    <property type="project" value="InterPro"/>
</dbReference>
<dbReference type="InterPro" id="IPR032675">
    <property type="entry name" value="LRR_dom_sf"/>
</dbReference>
<accession>A0A0G4HM52</accession>
<dbReference type="SMART" id="SM00368">
    <property type="entry name" value="LRR_RI"/>
    <property type="match status" value="7"/>
</dbReference>
<dbReference type="VEuPathDB" id="CryptoDB:Cvel_7456"/>
<dbReference type="AlphaFoldDB" id="A0A0G4HM52"/>
<dbReference type="Pfam" id="PF13516">
    <property type="entry name" value="LRR_6"/>
    <property type="match status" value="2"/>
</dbReference>
<proteinExistence type="predicted"/>
<organism evidence="2">
    <name type="scientific">Chromera velia CCMP2878</name>
    <dbReference type="NCBI Taxonomy" id="1169474"/>
    <lineage>
        <taxon>Eukaryota</taxon>
        <taxon>Sar</taxon>
        <taxon>Alveolata</taxon>
        <taxon>Colpodellida</taxon>
        <taxon>Chromeraceae</taxon>
        <taxon>Chromera</taxon>
    </lineage>
</organism>
<name>A0A0G4HM52_9ALVE</name>
<gene>
    <name evidence="2" type="ORF">Cvel_7456</name>
</gene>
<dbReference type="GO" id="GO:0005829">
    <property type="term" value="C:cytosol"/>
    <property type="evidence" value="ECO:0007669"/>
    <property type="project" value="TreeGrafter"/>
</dbReference>
<evidence type="ECO:0000256" key="1">
    <source>
        <dbReference type="SAM" id="MobiDB-lite"/>
    </source>
</evidence>